<protein>
    <submittedName>
        <fullName evidence="2">FAD-dependent oxidoreductase</fullName>
    </submittedName>
</protein>
<feature type="domain" description="Amine oxidase" evidence="1">
    <location>
        <begin position="13"/>
        <end position="334"/>
    </location>
</feature>
<comment type="caution">
    <text evidence="2">The sequence shown here is derived from an EMBL/GenBank/DDBJ whole genome shotgun (WGS) entry which is preliminary data.</text>
</comment>
<name>A0A7X3FPH2_9HYPH</name>
<evidence type="ECO:0000313" key="2">
    <source>
        <dbReference type="EMBL" id="MVS97922.1"/>
    </source>
</evidence>
<dbReference type="AlphaFoldDB" id="A0A7X3FPH2"/>
<dbReference type="InterPro" id="IPR050464">
    <property type="entry name" value="Zeta_carotene_desat/Oxidored"/>
</dbReference>
<evidence type="ECO:0000313" key="3">
    <source>
        <dbReference type="Proteomes" id="UP000438106"/>
    </source>
</evidence>
<reference evidence="2 3" key="1">
    <citation type="submission" date="2019-12" db="EMBL/GenBank/DDBJ databases">
        <title>Devosia maris sp. nov., isolated from the deep seawater.</title>
        <authorList>
            <person name="Liu Y."/>
        </authorList>
    </citation>
    <scope>NUCLEOTIDE SEQUENCE [LARGE SCALE GENOMIC DNA]</scope>
    <source>
        <strain evidence="2 3">L53-10-65</strain>
    </source>
</reference>
<gene>
    <name evidence="2" type="ORF">GO014_02610</name>
</gene>
<accession>A0A7X3FPH2</accession>
<keyword evidence="3" id="KW-1185">Reference proteome</keyword>
<dbReference type="InterPro" id="IPR002937">
    <property type="entry name" value="Amino_oxidase"/>
</dbReference>
<sequence length="436" mass="48668">MANLAIVGAGAMGLAAAFHALKAGHQVTVYEGDKVAGGMAAHFDFGGVSIERFYHFVCKPDQPLFSLMGELGIGDKMVWRETSMGYFIDGKTYGWGDPISLLTFPKMGLIDKFRYGLTAFWQTKRPNFDSLEHVSGKDWFLNSMGRRTYELLWKPLLDLKFFEYADNVSAAWLATRVKRIGNSRKSLLQEELGYIEGGSQTLVDALVSKIEALGGTILLGDPVREIVSENGRVTGIAARDRGFTAHDHVISTAPTPYIPEMVPALPEDWKQKYRAIHNIGVVCVLLKIKKPVTKNFWLNINDARFEIPGIVEFSNLRHLPETVVYVPYYMPQTHEKFDKPAEFFEAETRSYIKMINPEITDADIVDVKVGRLRHAQPICEPGFAAKIPPVQTPIAGLQIADTCYYYPEDRGISESVRFAKEMVSVLPAHAVSRSAA</sequence>
<dbReference type="Pfam" id="PF01593">
    <property type="entry name" value="Amino_oxidase"/>
    <property type="match status" value="1"/>
</dbReference>
<evidence type="ECO:0000259" key="1">
    <source>
        <dbReference type="Pfam" id="PF01593"/>
    </source>
</evidence>
<dbReference type="PANTHER" id="PTHR42923:SF46">
    <property type="entry name" value="AMINE OXIDASE"/>
    <property type="match status" value="1"/>
</dbReference>
<dbReference type="InterPro" id="IPR036188">
    <property type="entry name" value="FAD/NAD-bd_sf"/>
</dbReference>
<dbReference type="PRINTS" id="PR00419">
    <property type="entry name" value="ADXRDTASE"/>
</dbReference>
<dbReference type="SUPFAM" id="SSF51905">
    <property type="entry name" value="FAD/NAD(P)-binding domain"/>
    <property type="match status" value="1"/>
</dbReference>
<dbReference type="NCBIfam" id="NF005560">
    <property type="entry name" value="PRK07233.1"/>
    <property type="match status" value="1"/>
</dbReference>
<dbReference type="Gene3D" id="3.50.50.60">
    <property type="entry name" value="FAD/NAD(P)-binding domain"/>
    <property type="match status" value="2"/>
</dbReference>
<dbReference type="Proteomes" id="UP000438106">
    <property type="component" value="Unassembled WGS sequence"/>
</dbReference>
<dbReference type="PANTHER" id="PTHR42923">
    <property type="entry name" value="PROTOPORPHYRINOGEN OXIDASE"/>
    <property type="match status" value="1"/>
</dbReference>
<organism evidence="2 3">
    <name type="scientific">Devosia marina</name>
    <dbReference type="NCBI Taxonomy" id="2683198"/>
    <lineage>
        <taxon>Bacteria</taxon>
        <taxon>Pseudomonadati</taxon>
        <taxon>Pseudomonadota</taxon>
        <taxon>Alphaproteobacteria</taxon>
        <taxon>Hyphomicrobiales</taxon>
        <taxon>Devosiaceae</taxon>
        <taxon>Devosia</taxon>
    </lineage>
</organism>
<dbReference type="GO" id="GO:0016491">
    <property type="term" value="F:oxidoreductase activity"/>
    <property type="evidence" value="ECO:0007669"/>
    <property type="project" value="InterPro"/>
</dbReference>
<dbReference type="RefSeq" id="WP_157289012.1">
    <property type="nucleotide sequence ID" value="NZ_WQRF01000001.1"/>
</dbReference>
<dbReference type="EMBL" id="WQRF01000001">
    <property type="protein sequence ID" value="MVS97922.1"/>
    <property type="molecule type" value="Genomic_DNA"/>
</dbReference>
<proteinExistence type="predicted"/>